<evidence type="ECO:0008006" key="10">
    <source>
        <dbReference type="Google" id="ProtNLM"/>
    </source>
</evidence>
<keyword evidence="6" id="KW-0812">Transmembrane</keyword>
<keyword evidence="6" id="KW-0472">Membrane</keyword>
<comment type="caution">
    <text evidence="8">The sequence shown here is derived from an EMBL/GenBank/DDBJ whole genome shotgun (WGS) entry which is preliminary data.</text>
</comment>
<keyword evidence="4" id="KW-0677">Repeat</keyword>
<dbReference type="Gene3D" id="2.60.40.1850">
    <property type="match status" value="1"/>
</dbReference>
<feature type="transmembrane region" description="Helical" evidence="6">
    <location>
        <begin position="726"/>
        <end position="745"/>
    </location>
</feature>
<keyword evidence="3 7" id="KW-0732">Signal</keyword>
<evidence type="ECO:0000256" key="2">
    <source>
        <dbReference type="ARBA" id="ARBA00022614"/>
    </source>
</evidence>
<dbReference type="PANTHER" id="PTHR46652:SF3">
    <property type="entry name" value="LEUCINE-RICH REPEAT-CONTAINING PROTEIN 9"/>
    <property type="match status" value="1"/>
</dbReference>
<dbReference type="PROSITE" id="PS51450">
    <property type="entry name" value="LRR"/>
    <property type="match status" value="4"/>
</dbReference>
<dbReference type="EMBL" id="WSZI01000013">
    <property type="protein sequence ID" value="MWN21025.1"/>
    <property type="molecule type" value="Genomic_DNA"/>
</dbReference>
<evidence type="ECO:0000256" key="1">
    <source>
        <dbReference type="ARBA" id="ARBA00009432"/>
    </source>
</evidence>
<dbReference type="InterPro" id="IPR050836">
    <property type="entry name" value="SDS22/Internalin_LRR"/>
</dbReference>
<sequence length="747" mass="79336">MSRKHVTVFLATAALATVVATSPQKIAAADVSGSAPTLAQPEPDLATWLPDKNLQTNLQQLLGPDVPLTQANLAKLTTANLTYSDVTNLKGLEFAKNLQQLDLTGNAISDLTPLQHLTQLTDLSLRLNKADQLPDLAKLGQVPIQQLNLVGDAYGTAPQQLAGLSQLTQLQSLKLVNSKLTTLPPLAPTAPLTTLDLSGNKLTDVTGLANFPLLTTLSLGSNQIADWRPVANLNHLTSLTTGNNPQTNISVLQRLTQLKKLNLSQLGMTNQDLKLVTNMTSLQDLAIDFNGTISDLSPLAGLKQLTDLDFSKDAVSDLSPLAGLTQLANLSLSNNQVTDLSPLANLTQLGNLTILRNQVRDLSPLKLLNKLTYLNAKFQFVTMPTLTIPSDAAQFNTRLSAKAIDGTVIPLTYQSGLNATVNLDQINYSGLTGDGQTSFSWDNAAGANKLSSRFSGSLIQPIKLVQTVVTPTPTPDVVPEPVTLSVMKGDNQNLTSVASNYILPTATLTRHADGSGSLTFTANVPANYGKDSIAFTQATQVSADLVGSAYILTYTLLLSAAELAQPAILEDMQVAIDLPGFDYHHAYQVYFKLSQDPNAAPTSPAPIFEIPQTTPDLQLKPDQVFDQAATPLLAHNQPSALQPLLPVLSAQPQATKSPMAQPVTTTKQPLSPVAAAPVPTAPKSTPAPATPAKKAPVSHATKPQKVATTHPKPAPKKITKHHGAQIAIFTVSLLSVLGLYGFRVLRK</sequence>
<dbReference type="RefSeq" id="WP_029509330.1">
    <property type="nucleotide sequence ID" value="NZ_DAITWI010000001.1"/>
</dbReference>
<dbReference type="Gene3D" id="2.60.40.1220">
    <property type="match status" value="1"/>
</dbReference>
<dbReference type="Pfam" id="PF13855">
    <property type="entry name" value="LRR_8"/>
    <property type="match status" value="1"/>
</dbReference>
<keyword evidence="2" id="KW-0433">Leucine-rich repeat</keyword>
<feature type="chain" id="PRO_5039319772" description="Leucine-rich repeat domain-containing protein" evidence="7">
    <location>
        <begin position="28"/>
        <end position="747"/>
    </location>
</feature>
<reference evidence="8 9" key="1">
    <citation type="submission" date="2019-12" db="EMBL/GenBank/DDBJ databases">
        <title>Complete genome sequence of Leuconostoc lactis strain AVN1 provides insights into metabolic potential.</title>
        <authorList>
            <person name="Besrour N."/>
            <person name="Najjari A."/>
            <person name="Fhoula I."/>
            <person name="Jaballah S."/>
            <person name="Klibi N."/>
            <person name="Ouzari H.I."/>
        </authorList>
    </citation>
    <scope>NUCLEOTIDE SEQUENCE [LARGE SCALE GENOMIC DNA]</scope>
    <source>
        <strain evidence="8 9">AVN1</strain>
    </source>
</reference>
<proteinExistence type="inferred from homology"/>
<feature type="signal peptide" evidence="7">
    <location>
        <begin position="1"/>
        <end position="27"/>
    </location>
</feature>
<dbReference type="SMART" id="SM00365">
    <property type="entry name" value="LRR_SD22"/>
    <property type="match status" value="6"/>
</dbReference>
<dbReference type="Gene3D" id="3.80.10.10">
    <property type="entry name" value="Ribonuclease Inhibitor"/>
    <property type="match status" value="2"/>
</dbReference>
<evidence type="ECO:0000256" key="3">
    <source>
        <dbReference type="ARBA" id="ARBA00022729"/>
    </source>
</evidence>
<evidence type="ECO:0000256" key="4">
    <source>
        <dbReference type="ARBA" id="ARBA00022737"/>
    </source>
</evidence>
<organism evidence="8 9">
    <name type="scientific">Leuconostoc lactis</name>
    <dbReference type="NCBI Taxonomy" id="1246"/>
    <lineage>
        <taxon>Bacteria</taxon>
        <taxon>Bacillati</taxon>
        <taxon>Bacillota</taxon>
        <taxon>Bacilli</taxon>
        <taxon>Lactobacillales</taxon>
        <taxon>Lactobacillaceae</taxon>
        <taxon>Leuconostoc</taxon>
    </lineage>
</organism>
<name>A0A6L7A6T0_LEULA</name>
<dbReference type="InterPro" id="IPR037250">
    <property type="entry name" value="NEAT_dom_sf"/>
</dbReference>
<evidence type="ECO:0000313" key="8">
    <source>
        <dbReference type="EMBL" id="MWN21025.1"/>
    </source>
</evidence>
<evidence type="ECO:0000256" key="7">
    <source>
        <dbReference type="SAM" id="SignalP"/>
    </source>
</evidence>
<protein>
    <recommendedName>
        <fullName evidence="10">Leucine-rich repeat domain-containing protein</fullName>
    </recommendedName>
</protein>
<evidence type="ECO:0000256" key="6">
    <source>
        <dbReference type="SAM" id="Phobius"/>
    </source>
</evidence>
<dbReference type="InterPro" id="IPR001611">
    <property type="entry name" value="Leu-rich_rpt"/>
</dbReference>
<evidence type="ECO:0000313" key="9">
    <source>
        <dbReference type="Proteomes" id="UP000478636"/>
    </source>
</evidence>
<feature type="compositionally biased region" description="Low complexity" evidence="5">
    <location>
        <begin position="671"/>
        <end position="698"/>
    </location>
</feature>
<feature type="compositionally biased region" description="Polar residues" evidence="5">
    <location>
        <begin position="653"/>
        <end position="669"/>
    </location>
</feature>
<comment type="similarity">
    <text evidence="1">Belongs to the internalin family.</text>
</comment>
<evidence type="ECO:0000256" key="5">
    <source>
        <dbReference type="SAM" id="MobiDB-lite"/>
    </source>
</evidence>
<accession>A0A6L7A6T0</accession>
<dbReference type="InterPro" id="IPR032675">
    <property type="entry name" value="LRR_dom_sf"/>
</dbReference>
<feature type="region of interest" description="Disordered" evidence="5">
    <location>
        <begin position="653"/>
        <end position="717"/>
    </location>
</feature>
<dbReference type="PANTHER" id="PTHR46652">
    <property type="entry name" value="LEUCINE-RICH REPEAT AND IQ DOMAIN-CONTAINING PROTEIN 1-RELATED"/>
    <property type="match status" value="1"/>
</dbReference>
<dbReference type="InterPro" id="IPR003591">
    <property type="entry name" value="Leu-rich_rpt_typical-subtyp"/>
</dbReference>
<dbReference type="InterPro" id="IPR014755">
    <property type="entry name" value="Cu-Rt/internalin_Ig-like"/>
</dbReference>
<dbReference type="Proteomes" id="UP000478636">
    <property type="component" value="Unassembled WGS sequence"/>
</dbReference>
<keyword evidence="6" id="KW-1133">Transmembrane helix</keyword>
<dbReference type="SUPFAM" id="SSF52058">
    <property type="entry name" value="L domain-like"/>
    <property type="match status" value="1"/>
</dbReference>
<gene>
    <name evidence="8" type="ORF">GQS40_04960</name>
</gene>
<dbReference type="SMART" id="SM00369">
    <property type="entry name" value="LRR_TYP"/>
    <property type="match status" value="4"/>
</dbReference>
<dbReference type="AlphaFoldDB" id="A0A6L7A6T0"/>